<dbReference type="EMBL" id="CP029684">
    <property type="protein sequence ID" value="QAS69111.1"/>
    <property type="molecule type" value="Genomic_DNA"/>
</dbReference>
<dbReference type="RefSeq" id="WP_128684934.1">
    <property type="nucleotide sequence ID" value="NZ_CP029684.2"/>
</dbReference>
<evidence type="ECO:0000256" key="1">
    <source>
        <dbReference type="SAM" id="Phobius"/>
    </source>
</evidence>
<feature type="transmembrane region" description="Helical" evidence="1">
    <location>
        <begin position="354"/>
        <end position="373"/>
    </location>
</feature>
<feature type="transmembrane region" description="Helical" evidence="1">
    <location>
        <begin position="137"/>
        <end position="153"/>
    </location>
</feature>
<keyword evidence="1" id="KW-0812">Transmembrane</keyword>
<evidence type="ECO:0000313" key="5">
    <source>
        <dbReference type="Proteomes" id="UP001167919"/>
    </source>
</evidence>
<feature type="transmembrane region" description="Helical" evidence="1">
    <location>
        <begin position="324"/>
        <end position="342"/>
    </location>
</feature>
<feature type="transmembrane region" description="Helical" evidence="1">
    <location>
        <begin position="12"/>
        <end position="30"/>
    </location>
</feature>
<evidence type="ECO:0000313" key="3">
    <source>
        <dbReference type="EMBL" id="QAS69111.1"/>
    </source>
</evidence>
<evidence type="ECO:0000313" key="2">
    <source>
        <dbReference type="EMBL" id="MDN6900834.1"/>
    </source>
</evidence>
<dbReference type="PANTHER" id="PTHR38454:SF1">
    <property type="entry name" value="INTEGRAL MEMBRANE PROTEIN"/>
    <property type="match status" value="1"/>
</dbReference>
<reference evidence="3" key="3">
    <citation type="submission" date="2020-01" db="EMBL/GenBank/DDBJ databases">
        <authorList>
            <person name="Cousin F.J."/>
            <person name="Le Guellec R."/>
            <person name="Cretenet M."/>
        </authorList>
    </citation>
    <scope>NUCLEOTIDE SEQUENCE</scope>
    <source>
        <strain evidence="3">UCMA 15228</strain>
    </source>
</reference>
<gene>
    <name evidence="3" type="ORF">DLJ48_00520</name>
    <name evidence="2" type="ORF">EVC35_07535</name>
</gene>
<feature type="transmembrane region" description="Helical" evidence="1">
    <location>
        <begin position="842"/>
        <end position="862"/>
    </location>
</feature>
<feature type="transmembrane region" description="Helical" evidence="1">
    <location>
        <begin position="223"/>
        <end position="250"/>
    </location>
</feature>
<dbReference type="Proteomes" id="UP001167919">
    <property type="component" value="Unassembled WGS sequence"/>
</dbReference>
<accession>A0AAJ1VPI0</accession>
<sequence length="870" mass="98915">MREKIQKIISNHYFLSFILPAMIMLGYFAYRKMAPFGNSSILTVDLGQQYIDMFSGMRETILHNPHQLFYSFGKNFGGEMFSEWSYYLFSPLNLLLLFFNQANLPSGILLLTVLRFGLSGLSMQCLLVKQNFASKNLALVFSSSYALSGWFIANQVNLLWQDEIILLPLIIYFAISAILEKKYLPFTLIFAFSIIDNFYIAYMIGVFLPFFALWQISRQPSKILSWLISMYRFLLAMFGSVLVAAVVLLPTAYQLLQGKGQDTIAKIDWQFIAKPYLLILKLIPGSFNFSQMKTGQANIFVPFVIIIGLIAYFFLRKEKISTKIIAGFTIGLYGLSFIWQPLNIFFHMMQYPVWYPYRYSFIFIFFVLLLAAIGLQQSRHANLKTFVLSAVLICGITLTAFIYDGKIDFVDQQQVHLFIFVSVFGLFVYLIRRYMSFNFWSYFLLLVALTSSALNAYLSTNNFGYLTNSEYQRTIQALRQSTSNLSKKGFYRVGQTFSRTRGDPFATGFNGGMHFSSTVDKKTPELFGAFGQAAGDYVASYSYGTILTDAIFDMKYFISPVYGSSTAAGSSRSMANSYRPDLTSYQLLQSKDQTMTIKNNNALPIIFPTSKQVLKSQIYPENPILTANSLWTKLANTKSVVKENIPFTYNTTNLQRLLYLNGQTAEKISNTQDASLNISFTPTTNDAYYLTLPSSFANDASWITINGETIPQDTNRQDVVALNVANQDKNFQITISIHLKNSSLFLNNLTLYSIDRTQVSQAAKKIQKTGITNLKFNQTSFTGNIHAAQDQKLLMTTIPASPGWKIKIDGKNTTVKTIDHYFVGAKINPGKHRIKIYYEEPYLHIALFISVISLFIIIGFNLRKRFTKIN</sequence>
<name>A0AAJ1VPI0_9LACO</name>
<feature type="transmembrane region" description="Helical" evidence="1">
    <location>
        <begin position="159"/>
        <end position="179"/>
    </location>
</feature>
<keyword evidence="1" id="KW-0472">Membrane</keyword>
<keyword evidence="1" id="KW-1133">Transmembrane helix</keyword>
<organism evidence="2 5">
    <name type="scientific">Oenococcus sicerae</name>
    <dbReference type="NCBI Taxonomy" id="2203724"/>
    <lineage>
        <taxon>Bacteria</taxon>
        <taxon>Bacillati</taxon>
        <taxon>Bacillota</taxon>
        <taxon>Bacilli</taxon>
        <taxon>Lactobacillales</taxon>
        <taxon>Lactobacillaceae</taxon>
        <taxon>Oenococcus</taxon>
    </lineage>
</organism>
<dbReference type="InterPro" id="IPR018580">
    <property type="entry name" value="Uncharacterised_YfhO"/>
</dbReference>
<evidence type="ECO:0000313" key="4">
    <source>
        <dbReference type="Proteomes" id="UP000286907"/>
    </source>
</evidence>
<feature type="transmembrane region" description="Helical" evidence="1">
    <location>
        <begin position="385"/>
        <end position="403"/>
    </location>
</feature>
<dbReference type="Proteomes" id="UP000286907">
    <property type="component" value="Chromosome"/>
</dbReference>
<dbReference type="Pfam" id="PF09586">
    <property type="entry name" value="YfhO"/>
    <property type="match status" value="1"/>
</dbReference>
<keyword evidence="4" id="KW-1185">Reference proteome</keyword>
<dbReference type="AlphaFoldDB" id="A0AAJ1VPI0"/>
<proteinExistence type="predicted"/>
<reference evidence="3 4" key="1">
    <citation type="journal article" date="2019" name="Syst. Appl. Microbiol.">
        <title>Oenococcus sicerae sp. nov., isolated from French cider.</title>
        <authorList>
            <person name="Cousin F.J."/>
            <person name="Le Guellec R."/>
            <person name="Chagnot C."/>
            <person name="Goux D."/>
            <person name="Dalmasso M."/>
            <person name="Laplace J.M."/>
            <person name="Cretenet M."/>
        </authorList>
    </citation>
    <scope>NUCLEOTIDE SEQUENCE [LARGE SCALE GENOMIC DNA]</scope>
    <source>
        <strain evidence="3 4">UCMA 15228</strain>
    </source>
</reference>
<dbReference type="PANTHER" id="PTHR38454">
    <property type="entry name" value="INTEGRAL MEMBRANE PROTEIN-RELATED"/>
    <property type="match status" value="1"/>
</dbReference>
<dbReference type="EMBL" id="SDWY01000004">
    <property type="protein sequence ID" value="MDN6900834.1"/>
    <property type="molecule type" value="Genomic_DNA"/>
</dbReference>
<feature type="transmembrane region" description="Helical" evidence="1">
    <location>
        <begin position="186"/>
        <end position="211"/>
    </location>
</feature>
<feature type="transmembrane region" description="Helical" evidence="1">
    <location>
        <begin position="295"/>
        <end position="315"/>
    </location>
</feature>
<protein>
    <submittedName>
        <fullName evidence="3">YfhO family protein</fullName>
    </submittedName>
</protein>
<feature type="transmembrane region" description="Helical" evidence="1">
    <location>
        <begin position="415"/>
        <end position="432"/>
    </location>
</feature>
<reference evidence="2" key="2">
    <citation type="submission" date="2019-01" db="EMBL/GenBank/DDBJ databases">
        <title>Oenococcus sicerae UCMA17102.</title>
        <authorList>
            <person name="Cousin F.J."/>
            <person name="Le Guellec R."/>
            <person name="Cretenet M."/>
        </authorList>
    </citation>
    <scope>NUCLEOTIDE SEQUENCE</scope>
    <source>
        <strain evidence="2">UCMA17102</strain>
    </source>
</reference>
<feature type="transmembrane region" description="Helical" evidence="1">
    <location>
        <begin position="439"/>
        <end position="458"/>
    </location>
</feature>